<organism evidence="1">
    <name type="scientific">viral metagenome</name>
    <dbReference type="NCBI Taxonomy" id="1070528"/>
    <lineage>
        <taxon>unclassified sequences</taxon>
        <taxon>metagenomes</taxon>
        <taxon>organismal metagenomes</taxon>
    </lineage>
</organism>
<name>A0A6M3KBX0_9ZZZZ</name>
<accession>A0A6M3KBX0</accession>
<proteinExistence type="predicted"/>
<evidence type="ECO:0000313" key="1">
    <source>
        <dbReference type="EMBL" id="QJA79356.1"/>
    </source>
</evidence>
<dbReference type="EMBL" id="MT142377">
    <property type="protein sequence ID" value="QJA79356.1"/>
    <property type="molecule type" value="Genomic_DNA"/>
</dbReference>
<dbReference type="AlphaFoldDB" id="A0A6M3KBX0"/>
<reference evidence="1" key="1">
    <citation type="submission" date="2020-03" db="EMBL/GenBank/DDBJ databases">
        <title>The deep terrestrial virosphere.</title>
        <authorList>
            <person name="Holmfeldt K."/>
            <person name="Nilsson E."/>
            <person name="Simone D."/>
            <person name="Lopez-Fernandez M."/>
            <person name="Wu X."/>
            <person name="de Brujin I."/>
            <person name="Lundin D."/>
            <person name="Andersson A."/>
            <person name="Bertilsson S."/>
            <person name="Dopson M."/>
        </authorList>
    </citation>
    <scope>NUCLEOTIDE SEQUENCE</scope>
    <source>
        <strain evidence="1">MM415A00915</strain>
    </source>
</reference>
<sequence>MKELTLQEKIEQRLHEKEEIPIAWVKEYNKLIINPQANKTQ</sequence>
<protein>
    <submittedName>
        <fullName evidence="1">Uncharacterized protein</fullName>
    </submittedName>
</protein>
<gene>
    <name evidence="1" type="ORF">MM415A00915_0018</name>
</gene>